<evidence type="ECO:0000313" key="1">
    <source>
        <dbReference type="EMBL" id="MCH6170823.1"/>
    </source>
</evidence>
<accession>A0ABS9TQK3</accession>
<keyword evidence="2" id="KW-1185">Reference proteome</keyword>
<evidence type="ECO:0000313" key="2">
    <source>
        <dbReference type="Proteomes" id="UP001299970"/>
    </source>
</evidence>
<reference evidence="1 2" key="1">
    <citation type="submission" date="2022-03" db="EMBL/GenBank/DDBJ databases">
        <title>Pseudonocardia alaer sp. nov., a novel actinomycete isolated from reed forest soil.</title>
        <authorList>
            <person name="Wang L."/>
        </authorList>
    </citation>
    <scope>NUCLEOTIDE SEQUENCE [LARGE SCALE GENOMIC DNA]</scope>
    <source>
        <strain evidence="1 2">Y-16303</strain>
    </source>
</reference>
<comment type="caution">
    <text evidence="1">The sequence shown here is derived from an EMBL/GenBank/DDBJ whole genome shotgun (WGS) entry which is preliminary data.</text>
</comment>
<dbReference type="RefSeq" id="WP_241041633.1">
    <property type="nucleotide sequence ID" value="NZ_BAAAJF010000017.1"/>
</dbReference>
<dbReference type="Proteomes" id="UP001299970">
    <property type="component" value="Unassembled WGS sequence"/>
</dbReference>
<name>A0ABS9TQK3_9PSEU</name>
<sequence>MRFRDQRILDIAAASGAHSTTGVPTTLDSPAVPEALGHALAEQLRQYQPTAVVFWSSCEASVLCHVVARELGVDILPAYDDLGRLSLGRHPENGAAIVAVDVEWADYPGVLPLLRTVAGAGGTVVAVGTVLYTPPADAAAGVPLHVLEPAGAGGAA</sequence>
<proteinExistence type="predicted"/>
<gene>
    <name evidence="1" type="ORF">MMF94_34405</name>
</gene>
<organism evidence="1 2">
    <name type="scientific">Pseudonocardia alaniniphila</name>
    <dbReference type="NCBI Taxonomy" id="75291"/>
    <lineage>
        <taxon>Bacteria</taxon>
        <taxon>Bacillati</taxon>
        <taxon>Actinomycetota</taxon>
        <taxon>Actinomycetes</taxon>
        <taxon>Pseudonocardiales</taxon>
        <taxon>Pseudonocardiaceae</taxon>
        <taxon>Pseudonocardia</taxon>
    </lineage>
</organism>
<dbReference type="EMBL" id="JAKXMK010000037">
    <property type="protein sequence ID" value="MCH6170823.1"/>
    <property type="molecule type" value="Genomic_DNA"/>
</dbReference>
<protein>
    <submittedName>
        <fullName evidence="1">Uncharacterized protein</fullName>
    </submittedName>
</protein>